<gene>
    <name evidence="3" type="ORF">BDV95DRAFT_570051</name>
</gene>
<evidence type="ECO:0000256" key="1">
    <source>
        <dbReference type="SAM" id="MobiDB-lite"/>
    </source>
</evidence>
<dbReference type="PROSITE" id="PS50174">
    <property type="entry name" value="G_PATCH"/>
    <property type="match status" value="1"/>
</dbReference>
<dbReference type="Gene3D" id="3.30.70.330">
    <property type="match status" value="1"/>
</dbReference>
<feature type="compositionally biased region" description="Low complexity" evidence="1">
    <location>
        <begin position="1"/>
        <end position="17"/>
    </location>
</feature>
<feature type="region of interest" description="Disordered" evidence="1">
    <location>
        <begin position="386"/>
        <end position="410"/>
    </location>
</feature>
<feature type="compositionally biased region" description="Basic and acidic residues" evidence="1">
    <location>
        <begin position="199"/>
        <end position="214"/>
    </location>
</feature>
<accession>A0A7C8IAW7</accession>
<reference evidence="3 4" key="1">
    <citation type="submission" date="2020-01" db="EMBL/GenBank/DDBJ databases">
        <authorList>
            <consortium name="DOE Joint Genome Institute"/>
            <person name="Haridas S."/>
            <person name="Albert R."/>
            <person name="Binder M."/>
            <person name="Bloem J."/>
            <person name="Labutti K."/>
            <person name="Salamov A."/>
            <person name="Andreopoulos B."/>
            <person name="Baker S.E."/>
            <person name="Barry K."/>
            <person name="Bills G."/>
            <person name="Bluhm B.H."/>
            <person name="Cannon C."/>
            <person name="Castanera R."/>
            <person name="Culley D.E."/>
            <person name="Daum C."/>
            <person name="Ezra D."/>
            <person name="Gonzalez J.B."/>
            <person name="Henrissat B."/>
            <person name="Kuo A."/>
            <person name="Liang C."/>
            <person name="Lipzen A."/>
            <person name="Lutzoni F."/>
            <person name="Magnuson J."/>
            <person name="Mondo S."/>
            <person name="Nolan M."/>
            <person name="Ohm R."/>
            <person name="Pangilinan J."/>
            <person name="Park H.-J.H."/>
            <person name="Ramirez L."/>
            <person name="Alfaro M."/>
            <person name="Sun H."/>
            <person name="Tritt A."/>
            <person name="Yoshinaga Y."/>
            <person name="Zwiers L.-H.L."/>
            <person name="Turgeon B.G."/>
            <person name="Goodwin S.B."/>
            <person name="Spatafora J.W."/>
            <person name="Crous P.W."/>
            <person name="Grigoriev I.V."/>
        </authorList>
    </citation>
    <scope>NUCLEOTIDE SEQUENCE [LARGE SCALE GENOMIC DNA]</scope>
    <source>
        <strain evidence="3 4">CBS 611.86</strain>
    </source>
</reference>
<feature type="compositionally biased region" description="Pro residues" evidence="1">
    <location>
        <begin position="283"/>
        <end position="297"/>
    </location>
</feature>
<feature type="compositionally biased region" description="Polar residues" evidence="1">
    <location>
        <begin position="386"/>
        <end position="395"/>
    </location>
</feature>
<dbReference type="Proteomes" id="UP000481861">
    <property type="component" value="Unassembled WGS sequence"/>
</dbReference>
<keyword evidence="4" id="KW-1185">Reference proteome</keyword>
<feature type="compositionally biased region" description="Low complexity" evidence="1">
    <location>
        <begin position="95"/>
        <end position="114"/>
    </location>
</feature>
<dbReference type="InterPro" id="IPR000467">
    <property type="entry name" value="G_patch_dom"/>
</dbReference>
<dbReference type="GO" id="GO:0045292">
    <property type="term" value="P:mRNA cis splicing, via spliceosome"/>
    <property type="evidence" value="ECO:0007669"/>
    <property type="project" value="InterPro"/>
</dbReference>
<dbReference type="Pfam" id="PF01585">
    <property type="entry name" value="G-patch"/>
    <property type="match status" value="1"/>
</dbReference>
<feature type="compositionally biased region" description="Basic and acidic residues" evidence="1">
    <location>
        <begin position="132"/>
        <end position="168"/>
    </location>
</feature>
<proteinExistence type="predicted"/>
<dbReference type="SMART" id="SM00443">
    <property type="entry name" value="G_patch"/>
    <property type="match status" value="1"/>
</dbReference>
<feature type="compositionally biased region" description="Polar residues" evidence="1">
    <location>
        <begin position="215"/>
        <end position="228"/>
    </location>
</feature>
<feature type="region of interest" description="Disordered" evidence="1">
    <location>
        <begin position="1"/>
        <end position="168"/>
    </location>
</feature>
<dbReference type="OrthoDB" id="5411533at2759"/>
<dbReference type="PANTHER" id="PTHR13288:SF8">
    <property type="entry name" value="SPLICING FACTOR 45"/>
    <property type="match status" value="1"/>
</dbReference>
<name>A0A7C8IAW7_9PLEO</name>
<dbReference type="InterPro" id="IPR040052">
    <property type="entry name" value="RBM17"/>
</dbReference>
<organism evidence="3 4">
    <name type="scientific">Massariosphaeria phaeospora</name>
    <dbReference type="NCBI Taxonomy" id="100035"/>
    <lineage>
        <taxon>Eukaryota</taxon>
        <taxon>Fungi</taxon>
        <taxon>Dikarya</taxon>
        <taxon>Ascomycota</taxon>
        <taxon>Pezizomycotina</taxon>
        <taxon>Dothideomycetes</taxon>
        <taxon>Pleosporomycetidae</taxon>
        <taxon>Pleosporales</taxon>
        <taxon>Pleosporales incertae sedis</taxon>
        <taxon>Massariosphaeria</taxon>
    </lineage>
</organism>
<protein>
    <recommendedName>
        <fullName evidence="2">G-patch domain-containing protein</fullName>
    </recommendedName>
</protein>
<feature type="compositionally biased region" description="Basic and acidic residues" evidence="1">
    <location>
        <begin position="251"/>
        <end position="262"/>
    </location>
</feature>
<dbReference type="GO" id="GO:0003676">
    <property type="term" value="F:nucleic acid binding"/>
    <property type="evidence" value="ECO:0007669"/>
    <property type="project" value="InterPro"/>
</dbReference>
<feature type="region of interest" description="Disordered" evidence="1">
    <location>
        <begin position="196"/>
        <end position="321"/>
    </location>
</feature>
<evidence type="ECO:0000313" key="4">
    <source>
        <dbReference type="Proteomes" id="UP000481861"/>
    </source>
</evidence>
<feature type="compositionally biased region" description="Polar residues" evidence="1">
    <location>
        <begin position="299"/>
        <end position="320"/>
    </location>
</feature>
<evidence type="ECO:0000313" key="3">
    <source>
        <dbReference type="EMBL" id="KAF2872552.1"/>
    </source>
</evidence>
<dbReference type="EMBL" id="JAADJZ010000009">
    <property type="protein sequence ID" value="KAF2872552.1"/>
    <property type="molecule type" value="Genomic_DNA"/>
</dbReference>
<feature type="domain" description="G-patch" evidence="2">
    <location>
        <begin position="414"/>
        <end position="460"/>
    </location>
</feature>
<comment type="caution">
    <text evidence="3">The sequence shown here is derived from an EMBL/GenBank/DDBJ whole genome shotgun (WGS) entry which is preliminary data.</text>
</comment>
<dbReference type="GO" id="GO:0071011">
    <property type="term" value="C:precatalytic spliceosome"/>
    <property type="evidence" value="ECO:0007669"/>
    <property type="project" value="TreeGrafter"/>
</dbReference>
<dbReference type="AlphaFoldDB" id="A0A7C8IAW7"/>
<dbReference type="PANTHER" id="PTHR13288">
    <property type="entry name" value="SPLICING FACTOR 45 SPF45"/>
    <property type="match status" value="1"/>
</dbReference>
<dbReference type="InterPro" id="IPR012677">
    <property type="entry name" value="Nucleotide-bd_a/b_plait_sf"/>
</dbReference>
<evidence type="ECO:0000259" key="2">
    <source>
        <dbReference type="PROSITE" id="PS50174"/>
    </source>
</evidence>
<dbReference type="CDD" id="cd00590">
    <property type="entry name" value="RRM_SF"/>
    <property type="match status" value="1"/>
</dbReference>
<sequence length="582" mass="63714">MAQNPDEQQPLQEQAQPPQEPPPPARVGNYLNPYAHLLPPELVQSAPKKPPEKKIPMVNLFHNPHAINRPKAKGLVREKRPMYVPSKPPADTKASRSSKTPPTSATPPTSEAPPISKAPPKTFEDWVSTPEEDARRLEMQNERKQRERIEKMDAKTHKKFEEKHGTWRPDKRFLPANVVNQNAYLMSGACQKNQDSFEDYIRKEGGHPAKEPSKEATSSSDGKSSPNATVPKMFAPPPAYANTAFGPPAEQNKDETGEEAWRRRARLTQQARDVEPDDKVSTSPPPAQHLVVPPPTPSVLHQASTVSSPPNSMLPTSSPIATYEAPPVHFALSNKQEVNVAKAPLESGQITHKPAMAPPATSAPPNRPAPVTVYEAAPVYFARPTVQKQPTSSAPSEERPAKKQKVSVESAKPKLSIAERIMQKQGFAAGQGLGANNDGITEALSIDKSGNGSGMSSAPNIYAIRGGERSDDIKPGKFGVPASVIVTFGCTDGVDLDMDAERGDGGIRQEIGDHFRKEFGAIERIVVSTDPTSRATYIKFNSPLSALNAIDRIAREDYVFNDSTLEARYYDEEKLMRNIYDH</sequence>
<feature type="region of interest" description="Disordered" evidence="1">
    <location>
        <begin position="342"/>
        <end position="370"/>
    </location>
</feature>